<keyword evidence="6" id="KW-0732">Signal</keyword>
<dbReference type="SUPFAM" id="SSF81296">
    <property type="entry name" value="E set domains"/>
    <property type="match status" value="1"/>
</dbReference>
<evidence type="ECO:0000259" key="8">
    <source>
        <dbReference type="Pfam" id="PF02927"/>
    </source>
</evidence>
<dbReference type="InterPro" id="IPR001701">
    <property type="entry name" value="Glyco_hydro_9"/>
</dbReference>
<evidence type="ECO:0000256" key="6">
    <source>
        <dbReference type="SAM" id="SignalP"/>
    </source>
</evidence>
<feature type="chain" id="PRO_5038404539" evidence="6">
    <location>
        <begin position="35"/>
        <end position="647"/>
    </location>
</feature>
<evidence type="ECO:0000313" key="10">
    <source>
        <dbReference type="Proteomes" id="UP000587462"/>
    </source>
</evidence>
<evidence type="ECO:0000256" key="2">
    <source>
        <dbReference type="ARBA" id="ARBA00022801"/>
    </source>
</evidence>
<feature type="domain" description="Cellulase Ig-like" evidence="8">
    <location>
        <begin position="47"/>
        <end position="128"/>
    </location>
</feature>
<dbReference type="SUPFAM" id="SSF48208">
    <property type="entry name" value="Six-hairpin glycosidases"/>
    <property type="match status" value="1"/>
</dbReference>
<dbReference type="EMBL" id="JABBXF010000067">
    <property type="protein sequence ID" value="NVK80972.1"/>
    <property type="molecule type" value="Genomic_DNA"/>
</dbReference>
<dbReference type="Pfam" id="PF02927">
    <property type="entry name" value="CelD_N"/>
    <property type="match status" value="1"/>
</dbReference>
<dbReference type="InterPro" id="IPR014756">
    <property type="entry name" value="Ig_E-set"/>
</dbReference>
<name>A0A7Y7EA06_STRMO</name>
<dbReference type="Gene3D" id="1.50.10.10">
    <property type="match status" value="1"/>
</dbReference>
<sequence length="647" mass="68380">MTARSRPRSRPRPRTVVLAVAAAVAAGAVTYALPARGSAPAADGPPAVVRVDQAGYAVDEAKQAFVMGPEQDLDGAGFKLVDAHGRTVRTGPLGPRTGRWNRTYTSVRTVDLSAVDTPGTYRIELTGTASGSSPAFTIAAARDLMTPLVQDNVRFFRAQRDGADVPADILSRKPSHLADRRATVHAAPHYDRSGKKLLDERLTPVGGQVDVSGGFFDAGDFLKFTHTTSYSVAELLLARRSMPGAAGLSAETRHGLAWLDRMWDGSTGTLYAQVGIGAGNDTVRTDHDVWRLPEADDALDVPPGHPDRTIKDRPVFRAAEPGAPISPNLAGRMAAVFALAAQQTAHDDPGAARTWLAKAAAVYEHADTAPSGTLVTVFPHAFYPEEVWQDDMEFGATELALAAQALGDDRADAWRRQAAGWAKAYLDSDDKGTLGVADVSALAHTDLLTALNGSGTPGISPDALRADLRRQLDEGMARAAKDPFTAGAVYSEADAVPHTFGLVATARLYAKATGDHRYDAFAARQRGWALGANPWGTSFMVGAGETFPHCPSHQVANLAGSLDGTGAILRGAVVNGPNSAKDLDDPDSLNTFPTMRKCVANPPGGASWRDFDGRGAGYRDRMDAWQTAEPALDFTSVALLAFALTAS</sequence>
<keyword evidence="2 9" id="KW-0378">Hydrolase</keyword>
<evidence type="ECO:0000256" key="1">
    <source>
        <dbReference type="ARBA" id="ARBA00007072"/>
    </source>
</evidence>
<dbReference type="RefSeq" id="WP_171085326.1">
    <property type="nucleotide sequence ID" value="NZ_BNBU01000008.1"/>
</dbReference>
<protein>
    <submittedName>
        <fullName evidence="9">Glycoside hydrolase family 9 protein</fullName>
    </submittedName>
</protein>
<evidence type="ECO:0000259" key="7">
    <source>
        <dbReference type="Pfam" id="PF00759"/>
    </source>
</evidence>
<dbReference type="PANTHER" id="PTHR22298">
    <property type="entry name" value="ENDO-1,4-BETA-GLUCANASE"/>
    <property type="match status" value="1"/>
</dbReference>
<dbReference type="Gene3D" id="2.60.40.10">
    <property type="entry name" value="Immunoglobulins"/>
    <property type="match status" value="1"/>
</dbReference>
<keyword evidence="3" id="KW-0119">Carbohydrate metabolism</keyword>
<keyword evidence="5" id="KW-0624">Polysaccharide degradation</keyword>
<reference evidence="9 10" key="1">
    <citation type="submission" date="2020-04" db="EMBL/GenBank/DDBJ databases">
        <title>Draft Genome Sequence of Streptomyces morookaense DSM 40503, an 8-azaguanine-producing strain.</title>
        <authorList>
            <person name="Qi J."/>
            <person name="Gao J.-M."/>
        </authorList>
    </citation>
    <scope>NUCLEOTIDE SEQUENCE [LARGE SCALE GENOMIC DNA]</scope>
    <source>
        <strain evidence="9 10">DSM 40503</strain>
    </source>
</reference>
<dbReference type="AlphaFoldDB" id="A0A7Y7EA06"/>
<evidence type="ECO:0000256" key="5">
    <source>
        <dbReference type="ARBA" id="ARBA00023326"/>
    </source>
</evidence>
<dbReference type="Proteomes" id="UP000587462">
    <property type="component" value="Unassembled WGS sequence"/>
</dbReference>
<evidence type="ECO:0000313" key="9">
    <source>
        <dbReference type="EMBL" id="NVK80972.1"/>
    </source>
</evidence>
<proteinExistence type="inferred from homology"/>
<comment type="caution">
    <text evidence="9">The sequence shown here is derived from an EMBL/GenBank/DDBJ whole genome shotgun (WGS) entry which is preliminary data.</text>
</comment>
<dbReference type="InterPro" id="IPR004197">
    <property type="entry name" value="Cellulase_Ig-like"/>
</dbReference>
<organism evidence="9 10">
    <name type="scientific">Streptomyces morookaense</name>
    <name type="common">Streptoverticillium morookaense</name>
    <dbReference type="NCBI Taxonomy" id="1970"/>
    <lineage>
        <taxon>Bacteria</taxon>
        <taxon>Bacillati</taxon>
        <taxon>Actinomycetota</taxon>
        <taxon>Actinomycetes</taxon>
        <taxon>Kitasatosporales</taxon>
        <taxon>Streptomycetaceae</taxon>
        <taxon>Streptomyces</taxon>
    </lineage>
</organism>
<dbReference type="InterPro" id="IPR013783">
    <property type="entry name" value="Ig-like_fold"/>
</dbReference>
<keyword evidence="10" id="KW-1185">Reference proteome</keyword>
<evidence type="ECO:0000256" key="3">
    <source>
        <dbReference type="ARBA" id="ARBA00023277"/>
    </source>
</evidence>
<accession>A0A7Y7EA06</accession>
<dbReference type="InterPro" id="IPR008928">
    <property type="entry name" value="6-hairpin_glycosidase_sf"/>
</dbReference>
<gene>
    <name evidence="9" type="ORF">HG542_25435</name>
</gene>
<feature type="signal peptide" evidence="6">
    <location>
        <begin position="1"/>
        <end position="34"/>
    </location>
</feature>
<dbReference type="Pfam" id="PF00759">
    <property type="entry name" value="Glyco_hydro_9"/>
    <property type="match status" value="1"/>
</dbReference>
<dbReference type="GO" id="GO:0000272">
    <property type="term" value="P:polysaccharide catabolic process"/>
    <property type="evidence" value="ECO:0007669"/>
    <property type="project" value="UniProtKB-KW"/>
</dbReference>
<dbReference type="InterPro" id="IPR012341">
    <property type="entry name" value="6hp_glycosidase-like_sf"/>
</dbReference>
<keyword evidence="4" id="KW-0326">Glycosidase</keyword>
<comment type="similarity">
    <text evidence="1">Belongs to the glycosyl hydrolase 9 (cellulase E) family.</text>
</comment>
<dbReference type="GO" id="GO:0008810">
    <property type="term" value="F:cellulase activity"/>
    <property type="evidence" value="ECO:0007669"/>
    <property type="project" value="InterPro"/>
</dbReference>
<feature type="domain" description="Glycoside hydrolase family 9" evidence="7">
    <location>
        <begin position="148"/>
        <end position="639"/>
    </location>
</feature>
<evidence type="ECO:0000256" key="4">
    <source>
        <dbReference type="ARBA" id="ARBA00023295"/>
    </source>
</evidence>
<dbReference type="CDD" id="cd02850">
    <property type="entry name" value="E_set_Cellulase_N"/>
    <property type="match status" value="1"/>
</dbReference>